<keyword evidence="1" id="KW-0143">Chaperone</keyword>
<feature type="coiled-coil region" evidence="2">
    <location>
        <begin position="23"/>
        <end position="68"/>
    </location>
</feature>
<organism evidence="3 4">
    <name type="scientific">Desulfonatronospira thiodismutans ASO3-1</name>
    <dbReference type="NCBI Taxonomy" id="555779"/>
    <lineage>
        <taxon>Bacteria</taxon>
        <taxon>Pseudomonadati</taxon>
        <taxon>Thermodesulfobacteriota</taxon>
        <taxon>Desulfovibrionia</taxon>
        <taxon>Desulfovibrionales</taxon>
        <taxon>Desulfonatronovibrionaceae</taxon>
        <taxon>Desulfonatronospira</taxon>
    </lineage>
</organism>
<dbReference type="GO" id="GO:0000774">
    <property type="term" value="F:adenyl-nucleotide exchange factor activity"/>
    <property type="evidence" value="ECO:0007669"/>
    <property type="project" value="InterPro"/>
</dbReference>
<dbReference type="Gene3D" id="2.30.22.10">
    <property type="entry name" value="Head domain of nucleotide exchange factor GrpE"/>
    <property type="match status" value="1"/>
</dbReference>
<comment type="caution">
    <text evidence="3">The sequence shown here is derived from an EMBL/GenBank/DDBJ whole genome shotgun (WGS) entry which is preliminary data.</text>
</comment>
<proteinExistence type="predicted"/>
<dbReference type="Pfam" id="PF01025">
    <property type="entry name" value="GrpE"/>
    <property type="match status" value="1"/>
</dbReference>
<evidence type="ECO:0000256" key="1">
    <source>
        <dbReference type="ARBA" id="ARBA00023186"/>
    </source>
</evidence>
<dbReference type="GO" id="GO:0051087">
    <property type="term" value="F:protein-folding chaperone binding"/>
    <property type="evidence" value="ECO:0007669"/>
    <property type="project" value="InterPro"/>
</dbReference>
<name>D6SMU5_9BACT</name>
<dbReference type="RefSeq" id="WP_008869134.1">
    <property type="nucleotide sequence ID" value="NZ_ACJN02000001.1"/>
</dbReference>
<evidence type="ECO:0000256" key="2">
    <source>
        <dbReference type="SAM" id="Coils"/>
    </source>
</evidence>
<dbReference type="eggNOG" id="COG0576">
    <property type="taxonomic scope" value="Bacteria"/>
</dbReference>
<dbReference type="GO" id="GO:0042803">
    <property type="term" value="F:protein homodimerization activity"/>
    <property type="evidence" value="ECO:0007669"/>
    <property type="project" value="InterPro"/>
</dbReference>
<dbReference type="AlphaFoldDB" id="D6SMU5"/>
<gene>
    <name evidence="3" type="ORF">Dthio_PD3448</name>
</gene>
<protein>
    <submittedName>
        <fullName evidence="3">GrpE protein</fullName>
    </submittedName>
</protein>
<dbReference type="SUPFAM" id="SSF51064">
    <property type="entry name" value="Head domain of nucleotide exchange factor GrpE"/>
    <property type="match status" value="1"/>
</dbReference>
<dbReference type="EMBL" id="ACJN02000001">
    <property type="protein sequence ID" value="EFI36006.1"/>
    <property type="molecule type" value="Genomic_DNA"/>
</dbReference>
<evidence type="ECO:0000313" key="3">
    <source>
        <dbReference type="EMBL" id="EFI36006.1"/>
    </source>
</evidence>
<sequence>MSIWSKLAGLFKTSPDRQEDTEEQEEQNDLQVIQEMIRNLQKRERRQAQNIERMLHELGARMDRLQAQMNAGLPMQAITSFTDSLSIYYLRNHESDQALNQVWSRYTALLQEMGIEPILDLKEKFDDTRHHACDTRQHPDYPENTILEVVRPGLMVSGRVTRPAVVVINKPGNGEPGHPEPSLHREQV</sequence>
<dbReference type="InterPro" id="IPR000740">
    <property type="entry name" value="GrpE"/>
</dbReference>
<dbReference type="Proteomes" id="UP000005496">
    <property type="component" value="Unassembled WGS sequence"/>
</dbReference>
<reference evidence="3" key="1">
    <citation type="submission" date="2010-05" db="EMBL/GenBank/DDBJ databases">
        <title>The draft genome of Desulfonatronospira thiodismutans ASO3-1.</title>
        <authorList>
            <consortium name="US DOE Joint Genome Institute (JGI-PGF)"/>
            <person name="Lucas S."/>
            <person name="Copeland A."/>
            <person name="Lapidus A."/>
            <person name="Cheng J.-F."/>
            <person name="Bruce D."/>
            <person name="Goodwin L."/>
            <person name="Pitluck S."/>
            <person name="Chertkov O."/>
            <person name="Brettin T."/>
            <person name="Detter J.C."/>
            <person name="Han C."/>
            <person name="Land M.L."/>
            <person name="Hauser L."/>
            <person name="Kyrpides N."/>
            <person name="Mikhailova N."/>
            <person name="Muyzer G."/>
            <person name="Woyke T."/>
        </authorList>
    </citation>
    <scope>NUCLEOTIDE SEQUENCE [LARGE SCALE GENOMIC DNA]</scope>
    <source>
        <strain evidence="3">ASO3-1</strain>
    </source>
</reference>
<keyword evidence="2" id="KW-0175">Coiled coil</keyword>
<dbReference type="GO" id="GO:0006457">
    <property type="term" value="P:protein folding"/>
    <property type="evidence" value="ECO:0007669"/>
    <property type="project" value="InterPro"/>
</dbReference>
<keyword evidence="4" id="KW-1185">Reference proteome</keyword>
<dbReference type="InterPro" id="IPR009012">
    <property type="entry name" value="GrpE_head"/>
</dbReference>
<accession>D6SMU5</accession>
<evidence type="ECO:0000313" key="4">
    <source>
        <dbReference type="Proteomes" id="UP000005496"/>
    </source>
</evidence>